<evidence type="ECO:0000313" key="3">
    <source>
        <dbReference type="EMBL" id="EDO39615.1"/>
    </source>
</evidence>
<dbReference type="Pfam" id="PF03351">
    <property type="entry name" value="DOMON"/>
    <property type="match status" value="1"/>
</dbReference>
<accession>A7S9I1</accession>
<keyword evidence="4" id="KW-1185">Reference proteome</keyword>
<dbReference type="InParanoid" id="A7S9I1"/>
<dbReference type="PANTHER" id="PTHR10157:SF23">
    <property type="entry name" value="MOXD1 HOMOLOG 1"/>
    <property type="match status" value="1"/>
</dbReference>
<feature type="chain" id="PRO_5002714210" description="DOMON domain-containing protein" evidence="1">
    <location>
        <begin position="20"/>
        <end position="239"/>
    </location>
</feature>
<protein>
    <recommendedName>
        <fullName evidence="2">DOMON domain-containing protein</fullName>
    </recommendedName>
</protein>
<gene>
    <name evidence="3" type="ORF">NEMVEDRAFT_v1g208843</name>
</gene>
<dbReference type="OrthoDB" id="5948298at2759"/>
<dbReference type="AlphaFoldDB" id="A7S9I1"/>
<dbReference type="SMART" id="SM00664">
    <property type="entry name" value="DoH"/>
    <property type="match status" value="1"/>
</dbReference>
<dbReference type="Proteomes" id="UP000001593">
    <property type="component" value="Unassembled WGS sequence"/>
</dbReference>
<dbReference type="CDD" id="cd09631">
    <property type="entry name" value="DOMON_DOH"/>
    <property type="match status" value="1"/>
</dbReference>
<dbReference type="EMBL" id="DS469604">
    <property type="protein sequence ID" value="EDO39615.1"/>
    <property type="molecule type" value="Genomic_DNA"/>
</dbReference>
<dbReference type="HOGENOM" id="CLU_1162368_0_0_1"/>
<dbReference type="PhylomeDB" id="A7S9I1"/>
<evidence type="ECO:0000313" key="4">
    <source>
        <dbReference type="Proteomes" id="UP000001593"/>
    </source>
</evidence>
<evidence type="ECO:0000256" key="1">
    <source>
        <dbReference type="SAM" id="SignalP"/>
    </source>
</evidence>
<dbReference type="InterPro" id="IPR005018">
    <property type="entry name" value="DOMON_domain"/>
</dbReference>
<dbReference type="InterPro" id="IPR000945">
    <property type="entry name" value="DBH-like"/>
</dbReference>
<sequence length="239" mass="27606">MATNLVLPALFLFFTLTYALPEYKNYTSMDEERFQVWWTYENETDTFYFKIDVEAKGWIGFGWSQLICCGDWMFNGMDQYDVLVGGVYSNNGSVYGLDYLTVGRNRTQYPDRVDAINDWDITSGREEGNRTILEFNRKRNTSEPVNLHRVPRKGDIPVVPGLRYFVWAYHKTVDTPYLDDLAYRHDNKGLQEVMLLPLPKRKEPDVRARTTTNTGTSSQAETVAITGLLMTAVMMSRLT</sequence>
<dbReference type="KEGG" id="nve:5511224"/>
<dbReference type="PROSITE" id="PS50836">
    <property type="entry name" value="DOMON"/>
    <property type="match status" value="1"/>
</dbReference>
<organism evidence="3 4">
    <name type="scientific">Nematostella vectensis</name>
    <name type="common">Starlet sea anemone</name>
    <dbReference type="NCBI Taxonomy" id="45351"/>
    <lineage>
        <taxon>Eukaryota</taxon>
        <taxon>Metazoa</taxon>
        <taxon>Cnidaria</taxon>
        <taxon>Anthozoa</taxon>
        <taxon>Hexacorallia</taxon>
        <taxon>Actiniaria</taxon>
        <taxon>Edwardsiidae</taxon>
        <taxon>Nematostella</taxon>
    </lineage>
</organism>
<evidence type="ECO:0000259" key="2">
    <source>
        <dbReference type="PROSITE" id="PS50836"/>
    </source>
</evidence>
<proteinExistence type="predicted"/>
<feature type="domain" description="DOMON" evidence="2">
    <location>
        <begin position="32"/>
        <end position="170"/>
    </location>
</feature>
<name>A7S9I1_NEMVE</name>
<dbReference type="PANTHER" id="PTHR10157">
    <property type="entry name" value="DOPAMINE BETA HYDROXYLASE RELATED"/>
    <property type="match status" value="1"/>
</dbReference>
<reference evidence="3 4" key="1">
    <citation type="journal article" date="2007" name="Science">
        <title>Sea anemone genome reveals ancestral eumetazoan gene repertoire and genomic organization.</title>
        <authorList>
            <person name="Putnam N.H."/>
            <person name="Srivastava M."/>
            <person name="Hellsten U."/>
            <person name="Dirks B."/>
            <person name="Chapman J."/>
            <person name="Salamov A."/>
            <person name="Terry A."/>
            <person name="Shapiro H."/>
            <person name="Lindquist E."/>
            <person name="Kapitonov V.V."/>
            <person name="Jurka J."/>
            <person name="Genikhovich G."/>
            <person name="Grigoriev I.V."/>
            <person name="Lucas S.M."/>
            <person name="Steele R.E."/>
            <person name="Finnerty J.R."/>
            <person name="Technau U."/>
            <person name="Martindale M.Q."/>
            <person name="Rokhsar D.S."/>
        </authorList>
    </citation>
    <scope>NUCLEOTIDE SEQUENCE [LARGE SCALE GENOMIC DNA]</scope>
    <source>
        <strain evidence="4">CH2 X CH6</strain>
    </source>
</reference>
<keyword evidence="1" id="KW-0732">Signal</keyword>
<feature type="signal peptide" evidence="1">
    <location>
        <begin position="1"/>
        <end position="19"/>
    </location>
</feature>
<dbReference type="InterPro" id="IPR045266">
    <property type="entry name" value="DOH_DOMON"/>
</dbReference>
<dbReference type="GO" id="GO:0004500">
    <property type="term" value="F:dopamine beta-monooxygenase activity"/>
    <property type="evidence" value="ECO:0007669"/>
    <property type="project" value="InterPro"/>
</dbReference>